<evidence type="ECO:0000313" key="17">
    <source>
        <dbReference type="EMBL" id="MDL2399122.1"/>
    </source>
</evidence>
<feature type="transmembrane region" description="Helical" evidence="13">
    <location>
        <begin position="374"/>
        <end position="397"/>
    </location>
</feature>
<feature type="transmembrane region" description="Helical" evidence="13">
    <location>
        <begin position="6"/>
        <end position="25"/>
    </location>
</feature>
<evidence type="ECO:0000256" key="4">
    <source>
        <dbReference type="ARBA" id="ARBA00022448"/>
    </source>
</evidence>
<dbReference type="PANTHER" id="PTHR12428:SF65">
    <property type="entry name" value="CYTOCHROME C OXIDASE ASSEMBLY PROTEIN COX18, MITOCHONDRIAL"/>
    <property type="match status" value="1"/>
</dbReference>
<evidence type="ECO:0000256" key="3">
    <source>
        <dbReference type="ARBA" id="ARBA00015325"/>
    </source>
</evidence>
<dbReference type="InterPro" id="IPR047196">
    <property type="entry name" value="YidC_ALB_C"/>
</dbReference>
<dbReference type="InterPro" id="IPR038221">
    <property type="entry name" value="YidC_periplasmic_sf"/>
</dbReference>
<evidence type="ECO:0000256" key="6">
    <source>
        <dbReference type="ARBA" id="ARBA00022692"/>
    </source>
</evidence>
<comment type="subunit">
    <text evidence="13">Interacts with the Sec translocase complex via SecD. Specifically interacts with transmembrane segments of nascent integral membrane proteins during membrane integration.</text>
</comment>
<evidence type="ECO:0000256" key="8">
    <source>
        <dbReference type="ARBA" id="ARBA00022989"/>
    </source>
</evidence>
<reference evidence="17" key="1">
    <citation type="submission" date="2023-06" db="EMBL/GenBank/DDBJ databases">
        <title>Phylogenetic Diversity of Rhizobium strains.</title>
        <authorList>
            <person name="Moura F.T."/>
            <person name="Helene L.C.F."/>
            <person name="Hungria M."/>
        </authorList>
    </citation>
    <scope>NUCLEOTIDE SEQUENCE</scope>
    <source>
        <strain evidence="17">CCGE526</strain>
    </source>
</reference>
<keyword evidence="5 13" id="KW-1003">Cell membrane</keyword>
<dbReference type="HAMAP" id="MF_01810">
    <property type="entry name" value="YidC_type1"/>
    <property type="match status" value="1"/>
</dbReference>
<feature type="region of interest" description="Disordered" evidence="14">
    <location>
        <begin position="41"/>
        <end position="76"/>
    </location>
</feature>
<dbReference type="PRINTS" id="PR00701">
    <property type="entry name" value="60KDINNERMP"/>
</dbReference>
<evidence type="ECO:0000256" key="5">
    <source>
        <dbReference type="ARBA" id="ARBA00022475"/>
    </source>
</evidence>
<dbReference type="RefSeq" id="WP_285868042.1">
    <property type="nucleotide sequence ID" value="NZ_JARFYM010000005.1"/>
</dbReference>
<dbReference type="InterPro" id="IPR001708">
    <property type="entry name" value="YidC/ALB3/OXA1/COX18"/>
</dbReference>
<comment type="caution">
    <text evidence="17">The sequence shown here is derived from an EMBL/GenBank/DDBJ whole genome shotgun (WGS) entry which is preliminary data.</text>
</comment>
<dbReference type="PRINTS" id="PR01900">
    <property type="entry name" value="YIDCPROTEIN"/>
</dbReference>
<dbReference type="NCBIfam" id="TIGR03593">
    <property type="entry name" value="yidC_nterm"/>
    <property type="match status" value="1"/>
</dbReference>
<gene>
    <name evidence="13 17" type="primary">yidC</name>
    <name evidence="17" type="ORF">PY649_09465</name>
</gene>
<keyword evidence="10 13" id="KW-0143">Chaperone</keyword>
<organism evidence="17 18">
    <name type="scientific">Rhizobium mayense</name>
    <dbReference type="NCBI Taxonomy" id="1312184"/>
    <lineage>
        <taxon>Bacteria</taxon>
        <taxon>Pseudomonadati</taxon>
        <taxon>Pseudomonadota</taxon>
        <taxon>Alphaproteobacteria</taxon>
        <taxon>Hyphomicrobiales</taxon>
        <taxon>Rhizobiaceae</taxon>
        <taxon>Rhizobium/Agrobacterium group</taxon>
        <taxon>Rhizobium</taxon>
    </lineage>
</organism>
<comment type="similarity">
    <text evidence="2 13">Belongs to the OXA1/ALB3/YidC family. Type 1 subfamily.</text>
</comment>
<evidence type="ECO:0000313" key="18">
    <source>
        <dbReference type="Proteomes" id="UP001172645"/>
    </source>
</evidence>
<dbReference type="CDD" id="cd19961">
    <property type="entry name" value="EcYidC-like_peri"/>
    <property type="match status" value="1"/>
</dbReference>
<evidence type="ECO:0000256" key="12">
    <source>
        <dbReference type="ARBA" id="ARBA00033342"/>
    </source>
</evidence>
<feature type="domain" description="Membrane insertase YidC N-terminal" evidence="16">
    <location>
        <begin position="87"/>
        <end position="367"/>
    </location>
</feature>
<keyword evidence="4 13" id="KW-0813">Transport</keyword>
<proteinExistence type="inferred from homology"/>
<evidence type="ECO:0000256" key="13">
    <source>
        <dbReference type="HAMAP-Rule" id="MF_01810"/>
    </source>
</evidence>
<keyword evidence="8 13" id="KW-1133">Transmembrane helix</keyword>
<evidence type="ECO:0000256" key="7">
    <source>
        <dbReference type="ARBA" id="ARBA00022927"/>
    </source>
</evidence>
<keyword evidence="6 13" id="KW-0812">Transmembrane</keyword>
<dbReference type="InterPro" id="IPR028053">
    <property type="entry name" value="Membr_insert_YidC_N"/>
</dbReference>
<protein>
    <recommendedName>
        <fullName evidence="3 13">Membrane protein insertase YidC</fullName>
    </recommendedName>
    <alternativeName>
        <fullName evidence="12 13">Foldase YidC</fullName>
    </alternativeName>
    <alternativeName>
        <fullName evidence="11 13">Membrane integrase YidC</fullName>
    </alternativeName>
    <alternativeName>
        <fullName evidence="13">Membrane protein YidC</fullName>
    </alternativeName>
</protein>
<comment type="subcellular location">
    <subcellularLocation>
        <location evidence="1">Cell inner membrane</location>
        <topology evidence="1">Multi-pass membrane protein</topology>
    </subcellularLocation>
    <subcellularLocation>
        <location evidence="13">Cell membrane</location>
        <topology evidence="13">Multi-pass membrane protein</topology>
    </subcellularLocation>
</comment>
<dbReference type="Pfam" id="PF14849">
    <property type="entry name" value="YidC_periplas"/>
    <property type="match status" value="1"/>
</dbReference>
<evidence type="ECO:0000256" key="1">
    <source>
        <dbReference type="ARBA" id="ARBA00004429"/>
    </source>
</evidence>
<evidence type="ECO:0000256" key="14">
    <source>
        <dbReference type="SAM" id="MobiDB-lite"/>
    </source>
</evidence>
<feature type="transmembrane region" description="Helical" evidence="13">
    <location>
        <begin position="541"/>
        <end position="561"/>
    </location>
</feature>
<evidence type="ECO:0000256" key="9">
    <source>
        <dbReference type="ARBA" id="ARBA00023136"/>
    </source>
</evidence>
<keyword evidence="9 13" id="KW-0472">Membrane</keyword>
<feature type="transmembrane region" description="Helical" evidence="13">
    <location>
        <begin position="447"/>
        <end position="468"/>
    </location>
</feature>
<dbReference type="EMBL" id="JARFYM010000005">
    <property type="protein sequence ID" value="MDL2399122.1"/>
    <property type="molecule type" value="Genomic_DNA"/>
</dbReference>
<evidence type="ECO:0000256" key="10">
    <source>
        <dbReference type="ARBA" id="ARBA00023186"/>
    </source>
</evidence>
<evidence type="ECO:0000256" key="11">
    <source>
        <dbReference type="ARBA" id="ARBA00033245"/>
    </source>
</evidence>
<keyword evidence="7 13" id="KW-0653">Protein transport</keyword>
<dbReference type="Pfam" id="PF02096">
    <property type="entry name" value="60KD_IMP"/>
    <property type="match status" value="1"/>
</dbReference>
<comment type="function">
    <text evidence="13">Required for the insertion and/or proper folding and/or complex formation of integral membrane proteins into the membrane. Involved in integration of membrane proteins that insert both dependently and independently of the Sec translocase complex, as well as at least some lipoproteins. Aids folding of multispanning membrane proteins.</text>
</comment>
<sequence>MENNRNYFIAIALSVLIVLAWQFFYMNPRLDAQRKAEQAAKLQQQTQQAQTTQTPAAGGAVTGAPPANGQTAPTPVNRDQALAETPRVTIDTPALVGSINLEGARLDDLRLKEYRETVDKSSPIITLFSPANTKDGYFTELGYVGNDATGTVPGPSTIWKLASGDKLTDKTPVTLSYTNEKGLTFTRTISLDDRYMFTITDKVANAGQAPVSLSNYGRVTRYNKPLTPSTYVLHEGFLGVFGAHSGISESKYAAVEKENVRNEQATGGWLGITDKYWAAAMVPPQTVPFDSNFSHFTDGQARFQADFKNTPVTIAPGQSTEIKTLVFAGAKEVPVINGYERTYSIPLFNRLIDWGWFWFLTQPMFQLMDFFFRFFGNFGVAILCTTIFVKALFFPLASKQYASMANMKRMQPKMEELKAKFGDDRMGLQQATMQLYKEEKINPIAGCWPVLLQIPIFFSLYKVIYITIEMRHAPFFGWIQDLSAPDPTSIVNLFGLLPFTAPAVLHLGVWPLIMGVTMFLQMRMNPTPPDPTQAMIFNWMPLVFMFMLSSFPAGLVIYWAWNNTLSVIQQSIIMKRHGVKVELFDNLKGLFKRKPAPSK</sequence>
<name>A0ABT7JT99_9HYPH</name>
<dbReference type="NCBIfam" id="TIGR03592">
    <property type="entry name" value="yidC_oxa1_cterm"/>
    <property type="match status" value="1"/>
</dbReference>
<dbReference type="Gene3D" id="2.70.98.90">
    <property type="match status" value="1"/>
</dbReference>
<feature type="compositionally biased region" description="Low complexity" evidence="14">
    <location>
        <begin position="41"/>
        <end position="67"/>
    </location>
</feature>
<feature type="domain" description="Membrane insertase YidC/Oxa/ALB C-terminal" evidence="15">
    <location>
        <begin position="378"/>
        <end position="575"/>
    </location>
</feature>
<evidence type="ECO:0000256" key="2">
    <source>
        <dbReference type="ARBA" id="ARBA00010527"/>
    </source>
</evidence>
<keyword evidence="18" id="KW-1185">Reference proteome</keyword>
<dbReference type="CDD" id="cd20070">
    <property type="entry name" value="5TM_YidC_Alb3"/>
    <property type="match status" value="1"/>
</dbReference>
<feature type="transmembrane region" description="Helical" evidence="13">
    <location>
        <begin position="499"/>
        <end position="520"/>
    </location>
</feature>
<dbReference type="InterPro" id="IPR028055">
    <property type="entry name" value="YidC/Oxa/ALB_C"/>
</dbReference>
<dbReference type="NCBIfam" id="NF002353">
    <property type="entry name" value="PRK01318.1-4"/>
    <property type="match status" value="1"/>
</dbReference>
<dbReference type="PANTHER" id="PTHR12428">
    <property type="entry name" value="OXA1"/>
    <property type="match status" value="1"/>
</dbReference>
<evidence type="ECO:0000259" key="16">
    <source>
        <dbReference type="Pfam" id="PF14849"/>
    </source>
</evidence>
<dbReference type="InterPro" id="IPR019998">
    <property type="entry name" value="Membr_insert_YidC"/>
</dbReference>
<dbReference type="Proteomes" id="UP001172645">
    <property type="component" value="Unassembled WGS sequence"/>
</dbReference>
<accession>A0ABT7JT99</accession>
<evidence type="ECO:0000259" key="15">
    <source>
        <dbReference type="Pfam" id="PF02096"/>
    </source>
</evidence>